<feature type="coiled-coil region" evidence="1">
    <location>
        <begin position="109"/>
        <end position="136"/>
    </location>
</feature>
<keyword evidence="3" id="KW-1185">Reference proteome</keyword>
<protein>
    <submittedName>
        <fullName evidence="2">Uncharacterized protein</fullName>
    </submittedName>
</protein>
<reference evidence="2 3" key="1">
    <citation type="submission" date="2019-03" db="EMBL/GenBank/DDBJ databases">
        <title>Genomic Encyclopedia of Type Strains, Phase IV (KMG-IV): sequencing the most valuable type-strain genomes for metagenomic binning, comparative biology and taxonomic classification.</title>
        <authorList>
            <person name="Goeker M."/>
        </authorList>
    </citation>
    <scope>NUCLEOTIDE SEQUENCE [LARGE SCALE GENOMIC DNA]</scope>
    <source>
        <strain evidence="2 3">DSM 19605</strain>
    </source>
</reference>
<organism evidence="2 3">
    <name type="scientific">Tepidicella xavieri</name>
    <dbReference type="NCBI Taxonomy" id="360241"/>
    <lineage>
        <taxon>Bacteria</taxon>
        <taxon>Pseudomonadati</taxon>
        <taxon>Pseudomonadota</taxon>
        <taxon>Betaproteobacteria</taxon>
        <taxon>Burkholderiales</taxon>
        <taxon>Tepidicella</taxon>
    </lineage>
</organism>
<evidence type="ECO:0000256" key="1">
    <source>
        <dbReference type="SAM" id="Coils"/>
    </source>
</evidence>
<dbReference type="EMBL" id="SNYL01000017">
    <property type="protein sequence ID" value="TDQ40516.1"/>
    <property type="molecule type" value="Genomic_DNA"/>
</dbReference>
<keyword evidence="1" id="KW-0175">Coiled coil</keyword>
<dbReference type="Proteomes" id="UP000295510">
    <property type="component" value="Unassembled WGS sequence"/>
</dbReference>
<dbReference type="AlphaFoldDB" id="A0A4R6U493"/>
<evidence type="ECO:0000313" key="2">
    <source>
        <dbReference type="EMBL" id="TDQ40516.1"/>
    </source>
</evidence>
<dbReference type="RefSeq" id="WP_133598951.1">
    <property type="nucleotide sequence ID" value="NZ_SNYL01000017.1"/>
</dbReference>
<accession>A0A4R6U493</accession>
<comment type="caution">
    <text evidence="2">The sequence shown here is derived from an EMBL/GenBank/DDBJ whole genome shotgun (WGS) entry which is preliminary data.</text>
</comment>
<gene>
    <name evidence="2" type="ORF">DFR43_11716</name>
</gene>
<sequence>MDNTTDTNPTQEFMQALKALNPKISDVRLLQVLELPTGDRGLMCRMRAGQYRLPQWQFDRALMRSREAHGQVVQPGRPPFVSPYRAPRQLGLTWHTPEESRKIRNDPDIRQLAKAVEELGQALSKVRNLMQVIEKKFEYPTPPGQPRRPGRAYSDAQFLTRWADELDPVRPDQVAVSCVPFFIEVQGQLLCLTNPWPYDRLTVPAPVKVYADPPEPGEAPRPTGGDALARLRELIRKEQDA</sequence>
<evidence type="ECO:0000313" key="3">
    <source>
        <dbReference type="Proteomes" id="UP000295510"/>
    </source>
</evidence>
<proteinExistence type="predicted"/>
<name>A0A4R6U493_9BURK</name>